<comment type="caution">
    <text evidence="5">The sequence shown here is derived from an EMBL/GenBank/DDBJ whole genome shotgun (WGS) entry which is preliminary data.</text>
</comment>
<feature type="domain" description="HAMP" evidence="4">
    <location>
        <begin position="217"/>
        <end position="269"/>
    </location>
</feature>
<dbReference type="Proteomes" id="UP000758168">
    <property type="component" value="Unassembled WGS sequence"/>
</dbReference>
<dbReference type="PROSITE" id="PS50885">
    <property type="entry name" value="HAMP"/>
    <property type="match status" value="1"/>
</dbReference>
<dbReference type="SMART" id="SM00304">
    <property type="entry name" value="HAMP"/>
    <property type="match status" value="1"/>
</dbReference>
<evidence type="ECO:0000256" key="2">
    <source>
        <dbReference type="ARBA" id="ARBA00022989"/>
    </source>
</evidence>
<sequence length="353" mass="38032">MRSLWSRSGRELTLRQAILSSMALLVAMTVLSAGVTTWERLQVGDVRAELRERLRPAQTAVADLTRAYVDQESGQRGYALTRLDTFLQPYERGREESDRLQQQLTGLLDTDPTATALLASAAEAGRTWQQEVAEPELAARRQGPVSTADTEAFALRGKELFDGLRQRLGDVASRVSQLTQDRLAQVAAAQQRANVATTLAALLAVTVGVGTAFALARRTTRPLSRLVDELAAVAAGDRSRPITVAGPSEVRTIAAAAETMRSALVESSAALAVAERRVGTADERERMARQVGDLTLHRLYGLTLGMSQLSSSHPQLAAEVRPLVEQTDTIAQELRGIIYPLPEDVEPAGGSAS</sequence>
<dbReference type="RefSeq" id="WP_210051909.1">
    <property type="nucleotide sequence ID" value="NZ_BAAAMH010000039.1"/>
</dbReference>
<dbReference type="EMBL" id="JAGIOB010000001">
    <property type="protein sequence ID" value="MBP2415140.1"/>
    <property type="molecule type" value="Genomic_DNA"/>
</dbReference>
<reference evidence="5 6" key="1">
    <citation type="submission" date="2021-03" db="EMBL/GenBank/DDBJ databases">
        <title>Sequencing the genomes of 1000 actinobacteria strains.</title>
        <authorList>
            <person name="Klenk H.-P."/>
        </authorList>
    </citation>
    <scope>NUCLEOTIDE SEQUENCE [LARGE SCALE GENOMIC DNA]</scope>
    <source>
        <strain evidence="5 6">DSM 12936</strain>
    </source>
</reference>
<evidence type="ECO:0000313" key="6">
    <source>
        <dbReference type="Proteomes" id="UP000758168"/>
    </source>
</evidence>
<dbReference type="InterPro" id="IPR003660">
    <property type="entry name" value="HAMP_dom"/>
</dbReference>
<evidence type="ECO:0000256" key="3">
    <source>
        <dbReference type="SAM" id="Phobius"/>
    </source>
</evidence>
<name>A0ABS4Z2W3_9ACTN</name>
<dbReference type="CDD" id="cd06225">
    <property type="entry name" value="HAMP"/>
    <property type="match status" value="1"/>
</dbReference>
<feature type="transmembrane region" description="Helical" evidence="3">
    <location>
        <begin position="195"/>
        <end position="216"/>
    </location>
</feature>
<evidence type="ECO:0000256" key="1">
    <source>
        <dbReference type="ARBA" id="ARBA00022692"/>
    </source>
</evidence>
<dbReference type="InterPro" id="IPR007891">
    <property type="entry name" value="CHASE3"/>
</dbReference>
<dbReference type="SUPFAM" id="SSF158472">
    <property type="entry name" value="HAMP domain-like"/>
    <property type="match status" value="1"/>
</dbReference>
<keyword evidence="2 3" id="KW-1133">Transmembrane helix</keyword>
<organism evidence="5 6">
    <name type="scientific">Microlunatus capsulatus</name>
    <dbReference type="NCBI Taxonomy" id="99117"/>
    <lineage>
        <taxon>Bacteria</taxon>
        <taxon>Bacillati</taxon>
        <taxon>Actinomycetota</taxon>
        <taxon>Actinomycetes</taxon>
        <taxon>Propionibacteriales</taxon>
        <taxon>Propionibacteriaceae</taxon>
        <taxon>Microlunatus</taxon>
    </lineage>
</organism>
<dbReference type="Gene3D" id="6.10.340.10">
    <property type="match status" value="1"/>
</dbReference>
<evidence type="ECO:0000259" key="4">
    <source>
        <dbReference type="PROSITE" id="PS50885"/>
    </source>
</evidence>
<dbReference type="Pfam" id="PF00672">
    <property type="entry name" value="HAMP"/>
    <property type="match status" value="1"/>
</dbReference>
<keyword evidence="6" id="KW-1185">Reference proteome</keyword>
<keyword evidence="3" id="KW-0472">Membrane</keyword>
<protein>
    <submittedName>
        <fullName evidence="5">CHASE3 domain sensor protein</fullName>
    </submittedName>
</protein>
<keyword evidence="1 3" id="KW-0812">Transmembrane</keyword>
<accession>A0ABS4Z2W3</accession>
<gene>
    <name evidence="5" type="ORF">JOF54_000062</name>
</gene>
<evidence type="ECO:0000313" key="5">
    <source>
        <dbReference type="EMBL" id="MBP2415140.1"/>
    </source>
</evidence>
<dbReference type="Pfam" id="PF05227">
    <property type="entry name" value="CHASE3"/>
    <property type="match status" value="1"/>
</dbReference>
<proteinExistence type="predicted"/>